<accession>A0A7Y5EMC5</accession>
<gene>
    <name evidence="2" type="ORF">HRH59_16255</name>
</gene>
<protein>
    <submittedName>
        <fullName evidence="2">Uncharacterized protein</fullName>
    </submittedName>
</protein>
<evidence type="ECO:0000256" key="1">
    <source>
        <dbReference type="SAM" id="Phobius"/>
    </source>
</evidence>
<feature type="transmembrane region" description="Helical" evidence="1">
    <location>
        <begin position="45"/>
        <end position="66"/>
    </location>
</feature>
<feature type="transmembrane region" description="Helical" evidence="1">
    <location>
        <begin position="104"/>
        <end position="121"/>
    </location>
</feature>
<dbReference type="EMBL" id="JABSOD010000021">
    <property type="protein sequence ID" value="NRQ44098.1"/>
    <property type="molecule type" value="Genomic_DNA"/>
</dbReference>
<dbReference type="Proteomes" id="UP000523161">
    <property type="component" value="Unassembled WGS sequence"/>
</dbReference>
<keyword evidence="1" id="KW-0812">Transmembrane</keyword>
<keyword evidence="3" id="KW-1185">Reference proteome</keyword>
<evidence type="ECO:0000313" key="2">
    <source>
        <dbReference type="EMBL" id="NRQ44098.1"/>
    </source>
</evidence>
<dbReference type="RefSeq" id="WP_173502327.1">
    <property type="nucleotide sequence ID" value="NZ_JABSOD010000021.1"/>
</dbReference>
<evidence type="ECO:0000313" key="3">
    <source>
        <dbReference type="Proteomes" id="UP000523161"/>
    </source>
</evidence>
<reference evidence="2 3" key="1">
    <citation type="submission" date="2020-06" db="EMBL/GenBank/DDBJ databases">
        <title>Rheinheimera sp. nov., a marine bacterium isolated from coastal.</title>
        <authorList>
            <person name="Yu Q."/>
            <person name="Qi Y."/>
            <person name="Pu J."/>
        </authorList>
    </citation>
    <scope>NUCLEOTIDE SEQUENCE [LARGE SCALE GENOMIC DNA]</scope>
    <source>
        <strain evidence="2 3">YQF-2</strain>
    </source>
</reference>
<sequence length="138" mass="15332">MSTIIRTVITSLLLFMLPITAYQAYKILLIGSCDPKFGCWGTFQLSLLIGSAYCFISLVALITVQLVSKVNMLNVFAVLVTLLLGAVHWFVLSIELLDSLTMQVLFWLAFSGVFYSLAAVISKKYNKQSQPTRTAQLL</sequence>
<feature type="transmembrane region" description="Helical" evidence="1">
    <location>
        <begin position="73"/>
        <end position="92"/>
    </location>
</feature>
<name>A0A7Y5EMC5_9GAMM</name>
<dbReference type="AlphaFoldDB" id="A0A7Y5EMC5"/>
<organism evidence="2 3">
    <name type="scientific">Rheinheimera lutimaris</name>
    <dbReference type="NCBI Taxonomy" id="2740584"/>
    <lineage>
        <taxon>Bacteria</taxon>
        <taxon>Pseudomonadati</taxon>
        <taxon>Pseudomonadota</taxon>
        <taxon>Gammaproteobacteria</taxon>
        <taxon>Chromatiales</taxon>
        <taxon>Chromatiaceae</taxon>
        <taxon>Rheinheimera</taxon>
    </lineage>
</organism>
<proteinExistence type="predicted"/>
<keyword evidence="1" id="KW-1133">Transmembrane helix</keyword>
<keyword evidence="1" id="KW-0472">Membrane</keyword>
<comment type="caution">
    <text evidence="2">The sequence shown here is derived from an EMBL/GenBank/DDBJ whole genome shotgun (WGS) entry which is preliminary data.</text>
</comment>